<gene>
    <name evidence="1" type="ORF">CDAR_496101</name>
</gene>
<evidence type="ECO:0000313" key="1">
    <source>
        <dbReference type="EMBL" id="GIY51718.1"/>
    </source>
</evidence>
<sequence>MESFSIRVLRERTPLECPFDLRRAWLSPGRRRCVTSPKEDAGRPSFFSPPHYSEVRYNSVTFTFSKAGRLSMLDTPTLQVKETKFAFAHKNEFAVNQSTNPSE</sequence>
<evidence type="ECO:0000313" key="2">
    <source>
        <dbReference type="Proteomes" id="UP001054837"/>
    </source>
</evidence>
<comment type="caution">
    <text evidence="1">The sequence shown here is derived from an EMBL/GenBank/DDBJ whole genome shotgun (WGS) entry which is preliminary data.</text>
</comment>
<name>A0AAV4U1X0_9ARAC</name>
<organism evidence="1 2">
    <name type="scientific">Caerostris darwini</name>
    <dbReference type="NCBI Taxonomy" id="1538125"/>
    <lineage>
        <taxon>Eukaryota</taxon>
        <taxon>Metazoa</taxon>
        <taxon>Ecdysozoa</taxon>
        <taxon>Arthropoda</taxon>
        <taxon>Chelicerata</taxon>
        <taxon>Arachnida</taxon>
        <taxon>Araneae</taxon>
        <taxon>Araneomorphae</taxon>
        <taxon>Entelegynae</taxon>
        <taxon>Araneoidea</taxon>
        <taxon>Araneidae</taxon>
        <taxon>Caerostris</taxon>
    </lineage>
</organism>
<dbReference type="AlphaFoldDB" id="A0AAV4U1X0"/>
<proteinExistence type="predicted"/>
<protein>
    <submittedName>
        <fullName evidence="1">Uncharacterized protein</fullName>
    </submittedName>
</protein>
<accession>A0AAV4U1X0</accession>
<keyword evidence="2" id="KW-1185">Reference proteome</keyword>
<dbReference type="EMBL" id="BPLQ01010581">
    <property type="protein sequence ID" value="GIY51718.1"/>
    <property type="molecule type" value="Genomic_DNA"/>
</dbReference>
<reference evidence="1 2" key="1">
    <citation type="submission" date="2021-06" db="EMBL/GenBank/DDBJ databases">
        <title>Caerostris darwini draft genome.</title>
        <authorList>
            <person name="Kono N."/>
            <person name="Arakawa K."/>
        </authorList>
    </citation>
    <scope>NUCLEOTIDE SEQUENCE [LARGE SCALE GENOMIC DNA]</scope>
</reference>
<dbReference type="Proteomes" id="UP001054837">
    <property type="component" value="Unassembled WGS sequence"/>
</dbReference>